<name>A0ABX7B4I8_9PROT</name>
<evidence type="ECO:0000256" key="4">
    <source>
        <dbReference type="ARBA" id="ARBA00022840"/>
    </source>
</evidence>
<proteinExistence type="predicted"/>
<protein>
    <submittedName>
        <fullName evidence="10">Selenide, water dikinase SelD</fullName>
        <ecNumber evidence="10">2.7.9.3</ecNumber>
    </submittedName>
</protein>
<accession>A0ABX7B4I8</accession>
<dbReference type="InterPro" id="IPR016188">
    <property type="entry name" value="PurM-like_N"/>
</dbReference>
<dbReference type="Gene3D" id="3.30.1330.10">
    <property type="entry name" value="PurM-like, N-terminal domain"/>
    <property type="match status" value="1"/>
</dbReference>
<dbReference type="GO" id="GO:0004756">
    <property type="term" value="F:selenide, water dikinase activity"/>
    <property type="evidence" value="ECO:0007669"/>
    <property type="project" value="UniProtKB-EC"/>
</dbReference>
<evidence type="ECO:0000259" key="9">
    <source>
        <dbReference type="Pfam" id="PF07992"/>
    </source>
</evidence>
<dbReference type="InterPro" id="IPR036676">
    <property type="entry name" value="PurM-like_C_sf"/>
</dbReference>
<feature type="domain" description="PurM-like N-terminal" evidence="7">
    <location>
        <begin position="432"/>
        <end position="542"/>
    </location>
</feature>
<keyword evidence="3" id="KW-0418">Kinase</keyword>
<dbReference type="InterPro" id="IPR036921">
    <property type="entry name" value="PurM-like_N_sf"/>
</dbReference>
<dbReference type="InterPro" id="IPR036188">
    <property type="entry name" value="FAD/NAD-bd_sf"/>
</dbReference>
<dbReference type="NCBIfam" id="TIGR00476">
    <property type="entry name" value="selD"/>
    <property type="match status" value="1"/>
</dbReference>
<reference evidence="10" key="1">
    <citation type="submission" date="2021-02" db="EMBL/GenBank/DDBJ databases">
        <title>Skermanella TT6 skin isolate.</title>
        <authorList>
            <person name="Lee K."/>
            <person name="Ganzorig M."/>
        </authorList>
    </citation>
    <scope>NUCLEOTIDE SEQUENCE</scope>
    <source>
        <strain evidence="10">TT6</strain>
    </source>
</reference>
<dbReference type="Gene3D" id="3.90.650.10">
    <property type="entry name" value="PurM-like C-terminal domain"/>
    <property type="match status" value="1"/>
</dbReference>
<evidence type="ECO:0000256" key="5">
    <source>
        <dbReference type="ARBA" id="ARBA00023266"/>
    </source>
</evidence>
<dbReference type="InterPro" id="IPR023753">
    <property type="entry name" value="FAD/NAD-binding_dom"/>
</dbReference>
<dbReference type="InterPro" id="IPR017584">
    <property type="entry name" value="Pyridine_nucleo_diS_OxRdtase_N"/>
</dbReference>
<evidence type="ECO:0000256" key="2">
    <source>
        <dbReference type="ARBA" id="ARBA00022741"/>
    </source>
</evidence>
<keyword evidence="2" id="KW-0547">Nucleotide-binding</keyword>
<dbReference type="PANTHER" id="PTHR10256">
    <property type="entry name" value="SELENIDE, WATER DIKINASE"/>
    <property type="match status" value="1"/>
</dbReference>
<evidence type="ECO:0000259" key="8">
    <source>
        <dbReference type="Pfam" id="PF02769"/>
    </source>
</evidence>
<evidence type="ECO:0000256" key="3">
    <source>
        <dbReference type="ARBA" id="ARBA00022777"/>
    </source>
</evidence>
<dbReference type="InterPro" id="IPR004536">
    <property type="entry name" value="SPS/SelD"/>
</dbReference>
<feature type="domain" description="FAD/NAD(P)-binding" evidence="9">
    <location>
        <begin position="17"/>
        <end position="310"/>
    </location>
</feature>
<feature type="domain" description="PurM-like C-terminal" evidence="8">
    <location>
        <begin position="554"/>
        <end position="722"/>
    </location>
</feature>
<keyword evidence="5" id="KW-0711">Selenium</keyword>
<dbReference type="EC" id="2.7.9.3" evidence="10"/>
<gene>
    <name evidence="10" type="primary">selD</name>
    <name evidence="10" type="ORF">IGS68_25365</name>
</gene>
<evidence type="ECO:0000256" key="6">
    <source>
        <dbReference type="SAM" id="MobiDB-lite"/>
    </source>
</evidence>
<dbReference type="Pfam" id="PF02769">
    <property type="entry name" value="AIRS_C"/>
    <property type="match status" value="1"/>
</dbReference>
<dbReference type="InterPro" id="IPR010918">
    <property type="entry name" value="PurM-like_C_dom"/>
</dbReference>
<evidence type="ECO:0000256" key="1">
    <source>
        <dbReference type="ARBA" id="ARBA00022679"/>
    </source>
</evidence>
<dbReference type="NCBIfam" id="TIGR03169">
    <property type="entry name" value="Nterm_to_SelD"/>
    <property type="match status" value="1"/>
</dbReference>
<organism evidence="10 11">
    <name type="scientific">Skermanella cutis</name>
    <dbReference type="NCBI Taxonomy" id="2775420"/>
    <lineage>
        <taxon>Bacteria</taxon>
        <taxon>Pseudomonadati</taxon>
        <taxon>Pseudomonadota</taxon>
        <taxon>Alphaproteobacteria</taxon>
        <taxon>Rhodospirillales</taxon>
        <taxon>Azospirillaceae</taxon>
        <taxon>Skermanella</taxon>
    </lineage>
</organism>
<keyword evidence="4" id="KW-0067">ATP-binding</keyword>
<dbReference type="Proteomes" id="UP000595197">
    <property type="component" value="Chromosome"/>
</dbReference>
<feature type="region of interest" description="Disordered" evidence="6">
    <location>
        <begin position="725"/>
        <end position="744"/>
    </location>
</feature>
<dbReference type="EMBL" id="CP067420">
    <property type="protein sequence ID" value="QQP89279.1"/>
    <property type="molecule type" value="Genomic_DNA"/>
</dbReference>
<dbReference type="PANTHER" id="PTHR10256:SF0">
    <property type="entry name" value="INACTIVE SELENIDE, WATER DIKINASE-LIKE PROTEIN-RELATED"/>
    <property type="match status" value="1"/>
</dbReference>
<dbReference type="CDD" id="cd02195">
    <property type="entry name" value="SelD"/>
    <property type="match status" value="1"/>
</dbReference>
<evidence type="ECO:0000259" key="7">
    <source>
        <dbReference type="Pfam" id="PF00586"/>
    </source>
</evidence>
<evidence type="ECO:0000313" key="11">
    <source>
        <dbReference type="Proteomes" id="UP000595197"/>
    </source>
</evidence>
<keyword evidence="1 10" id="KW-0808">Transferase</keyword>
<sequence>MAPVSGAASSNETTAELVLVGGGHSHVQVLKSFGMRPMPGVRLTLVTRDVETPYSGMLPGFIAGHYDHDACHIDLMRLAGFAGARLIHAEAAGLDRANRAVLLSGRPPVRYDVLSLDIGSTPRAHDVPGAAEHATAVKPVDRLAGRWAAVVERVRAADRRLDVVVVGGGAAGVELALSIDHRLGGLMAAEGKAALRPRVVLVTRGRLLANDDARVRDRFDRLLAEREVEVLTDAEVAAVEPGALVCADGRRIAFDEALWAVQAGAAPWLRRTGLTLDERGFVAVDATLRSVDDDRVFAAGDVAAVLEHPREKAGVFAVRQGPPLTGNLRRALSGRPPVPFAPQRNYLKLISTGERYAVASRGGFSAEGRWAWWLKDRIDRRFMAKFQDVPAMTPKPMPGPGAEPRCAGCGAKVPAGALKGALRRLGLDSGADDAAVIEPPPAGRLTVQTVDFLRAFTGDPYLFGRIAANHALGDIHAMGAEPSTALAIACVPPGRPDIVEDDLFQMLRGGLDVLRDAGALLVGGHSAEAAEPALGFTVTGSVEPGRLLRKGGLRPGDRLILTKPLGTGVLLAGAMRGRARARWVAGALAAMDQPSGPAARCLAEHGAGGCTDVTGFGLFGHLVEMMAASRSDIRLDASAVPALDGAAEMLEAGVRSTLHPGNAAAAPHADGAVPDLLFDPQTAGGLLAGVPAGRAEACVAALRSLGYDHAAVIGAVESAAGSEPRIILGNLPPRPSLPNREFRR</sequence>
<dbReference type="Pfam" id="PF00586">
    <property type="entry name" value="AIRS"/>
    <property type="match status" value="1"/>
</dbReference>
<dbReference type="Gene3D" id="3.50.50.100">
    <property type="match status" value="1"/>
</dbReference>
<evidence type="ECO:0000313" key="10">
    <source>
        <dbReference type="EMBL" id="QQP89279.1"/>
    </source>
</evidence>
<dbReference type="SUPFAM" id="SSF55326">
    <property type="entry name" value="PurM N-terminal domain-like"/>
    <property type="match status" value="1"/>
</dbReference>
<dbReference type="RefSeq" id="WP_201075341.1">
    <property type="nucleotide sequence ID" value="NZ_CP067420.1"/>
</dbReference>
<dbReference type="SUPFAM" id="SSF51905">
    <property type="entry name" value="FAD/NAD(P)-binding domain"/>
    <property type="match status" value="2"/>
</dbReference>
<dbReference type="Pfam" id="PF07992">
    <property type="entry name" value="Pyr_redox_2"/>
    <property type="match status" value="1"/>
</dbReference>
<keyword evidence="11" id="KW-1185">Reference proteome</keyword>
<dbReference type="SUPFAM" id="SSF56042">
    <property type="entry name" value="PurM C-terminal domain-like"/>
    <property type="match status" value="1"/>
</dbReference>